<reference evidence="2" key="1">
    <citation type="submission" date="2020-08" db="EMBL/GenBank/DDBJ databases">
        <title>Multicomponent nature underlies the extraordinary mechanical properties of spider dragline silk.</title>
        <authorList>
            <person name="Kono N."/>
            <person name="Nakamura H."/>
            <person name="Mori M."/>
            <person name="Yoshida Y."/>
            <person name="Ohtoshi R."/>
            <person name="Malay A.D."/>
            <person name="Moran D.A.P."/>
            <person name="Tomita M."/>
            <person name="Numata K."/>
            <person name="Arakawa K."/>
        </authorList>
    </citation>
    <scope>NUCLEOTIDE SEQUENCE</scope>
</reference>
<evidence type="ECO:0000256" key="1">
    <source>
        <dbReference type="SAM" id="MobiDB-lite"/>
    </source>
</evidence>
<evidence type="ECO:0000313" key="3">
    <source>
        <dbReference type="Proteomes" id="UP000886998"/>
    </source>
</evidence>
<gene>
    <name evidence="2" type="ORF">TNIN_29901</name>
</gene>
<feature type="region of interest" description="Disordered" evidence="1">
    <location>
        <begin position="1"/>
        <end position="40"/>
    </location>
</feature>
<organism evidence="2 3">
    <name type="scientific">Trichonephila inaurata madagascariensis</name>
    <dbReference type="NCBI Taxonomy" id="2747483"/>
    <lineage>
        <taxon>Eukaryota</taxon>
        <taxon>Metazoa</taxon>
        <taxon>Ecdysozoa</taxon>
        <taxon>Arthropoda</taxon>
        <taxon>Chelicerata</taxon>
        <taxon>Arachnida</taxon>
        <taxon>Araneae</taxon>
        <taxon>Araneomorphae</taxon>
        <taxon>Entelegynae</taxon>
        <taxon>Araneoidea</taxon>
        <taxon>Nephilidae</taxon>
        <taxon>Trichonephila</taxon>
        <taxon>Trichonephila inaurata</taxon>
    </lineage>
</organism>
<keyword evidence="3" id="KW-1185">Reference proteome</keyword>
<feature type="compositionally biased region" description="Basic and acidic residues" evidence="1">
    <location>
        <begin position="1"/>
        <end position="10"/>
    </location>
</feature>
<dbReference type="EMBL" id="BMAV01018010">
    <property type="protein sequence ID" value="GFY70095.1"/>
    <property type="molecule type" value="Genomic_DNA"/>
</dbReference>
<sequence length="80" mass="9009">MEKKKKEPPNRTKAPKRSPQKAKGGNSCATRAEKEDDESLRSVRFFEMGQIGTSCEWHPEEMVSQPAQGSCKPPCLAFRE</sequence>
<comment type="caution">
    <text evidence="2">The sequence shown here is derived from an EMBL/GenBank/DDBJ whole genome shotgun (WGS) entry which is preliminary data.</text>
</comment>
<proteinExistence type="predicted"/>
<name>A0A8X6YFV4_9ARAC</name>
<dbReference type="Proteomes" id="UP000886998">
    <property type="component" value="Unassembled WGS sequence"/>
</dbReference>
<dbReference type="AlphaFoldDB" id="A0A8X6YFV4"/>
<accession>A0A8X6YFV4</accession>
<evidence type="ECO:0000313" key="2">
    <source>
        <dbReference type="EMBL" id="GFY70095.1"/>
    </source>
</evidence>
<protein>
    <submittedName>
        <fullName evidence="2">Uncharacterized protein</fullName>
    </submittedName>
</protein>